<dbReference type="Gene3D" id="2.60.40.10">
    <property type="entry name" value="Immunoglobulins"/>
    <property type="match status" value="2"/>
</dbReference>
<dbReference type="EMBL" id="JARPUR010000001">
    <property type="protein sequence ID" value="KAK4885279.1"/>
    <property type="molecule type" value="Genomic_DNA"/>
</dbReference>
<dbReference type="InterPro" id="IPR013783">
    <property type="entry name" value="Ig-like_fold"/>
</dbReference>
<name>A0AAN7PG28_9COLE</name>
<evidence type="ECO:0000256" key="2">
    <source>
        <dbReference type="SAM" id="SignalP"/>
    </source>
</evidence>
<evidence type="ECO:0000259" key="3">
    <source>
        <dbReference type="Pfam" id="PF08205"/>
    </source>
</evidence>
<dbReference type="AlphaFoldDB" id="A0AAN7PG28"/>
<evidence type="ECO:0000256" key="1">
    <source>
        <dbReference type="ARBA" id="ARBA00023157"/>
    </source>
</evidence>
<comment type="caution">
    <text evidence="4">The sequence shown here is derived from an EMBL/GenBank/DDBJ whole genome shotgun (WGS) entry which is preliminary data.</text>
</comment>
<keyword evidence="1" id="KW-1015">Disulfide bond</keyword>
<organism evidence="4 5">
    <name type="scientific">Aquatica leii</name>
    <dbReference type="NCBI Taxonomy" id="1421715"/>
    <lineage>
        <taxon>Eukaryota</taxon>
        <taxon>Metazoa</taxon>
        <taxon>Ecdysozoa</taxon>
        <taxon>Arthropoda</taxon>
        <taxon>Hexapoda</taxon>
        <taxon>Insecta</taxon>
        <taxon>Pterygota</taxon>
        <taxon>Neoptera</taxon>
        <taxon>Endopterygota</taxon>
        <taxon>Coleoptera</taxon>
        <taxon>Polyphaga</taxon>
        <taxon>Elateriformia</taxon>
        <taxon>Elateroidea</taxon>
        <taxon>Lampyridae</taxon>
        <taxon>Luciolinae</taxon>
        <taxon>Aquatica</taxon>
    </lineage>
</organism>
<feature type="chain" id="PRO_5043038293" description="CD80-like immunoglobulin C2-set domain-containing protein" evidence="2">
    <location>
        <begin position="18"/>
        <end position="261"/>
    </location>
</feature>
<dbReference type="PANTHER" id="PTHR21261:SF2">
    <property type="entry name" value="GH04238P-RELATED"/>
    <property type="match status" value="1"/>
</dbReference>
<sequence>MFCVTVILFKLLLVIEGIQINYIKVPPAVQNNTDQSVILECNYSIRPDDSELVVKWYLNDAVVYQWIPPHKPQALGIMKDRVNLSYVSSDDPKMAYRSMQIINPTTNIAGEYKCFVSTFTDEDFSMKSMIVFVPEKSLELFHSGHTNQKINFTCTATEVYPEPKLTVFKDKKDEFENRNYLQAVEWSTSRLPTGRYSVTITTSILLNKIAAGSLVHCELKIPGTGYVKRKSMLYYPPKSIHYMQRHRKQLCLLLLTCLCFV</sequence>
<proteinExistence type="predicted"/>
<dbReference type="PANTHER" id="PTHR21261">
    <property type="entry name" value="BEAT PROTEIN"/>
    <property type="match status" value="1"/>
</dbReference>
<accession>A0AAN7PG28</accession>
<keyword evidence="5" id="KW-1185">Reference proteome</keyword>
<dbReference type="SUPFAM" id="SSF48726">
    <property type="entry name" value="Immunoglobulin"/>
    <property type="match status" value="1"/>
</dbReference>
<dbReference type="InterPro" id="IPR036179">
    <property type="entry name" value="Ig-like_dom_sf"/>
</dbReference>
<dbReference type="Proteomes" id="UP001353858">
    <property type="component" value="Unassembled WGS sequence"/>
</dbReference>
<keyword evidence="2" id="KW-0732">Signal</keyword>
<evidence type="ECO:0000313" key="5">
    <source>
        <dbReference type="Proteomes" id="UP001353858"/>
    </source>
</evidence>
<dbReference type="Pfam" id="PF08205">
    <property type="entry name" value="C2-set_2"/>
    <property type="match status" value="1"/>
</dbReference>
<feature type="signal peptide" evidence="2">
    <location>
        <begin position="1"/>
        <end position="17"/>
    </location>
</feature>
<protein>
    <recommendedName>
        <fullName evidence="3">CD80-like immunoglobulin C2-set domain-containing protein</fullName>
    </recommendedName>
</protein>
<evidence type="ECO:0000313" key="4">
    <source>
        <dbReference type="EMBL" id="KAK4885279.1"/>
    </source>
</evidence>
<gene>
    <name evidence="4" type="ORF">RN001_001550</name>
</gene>
<dbReference type="InterPro" id="IPR013162">
    <property type="entry name" value="CD80_C2-set"/>
</dbReference>
<feature type="domain" description="CD80-like immunoglobulin C2-set" evidence="3">
    <location>
        <begin position="145"/>
        <end position="221"/>
    </location>
</feature>
<reference evidence="5" key="1">
    <citation type="submission" date="2023-01" db="EMBL/GenBank/DDBJ databases">
        <title>Key to firefly adult light organ development and bioluminescence: homeobox transcription factors regulate luciferase expression and transportation to peroxisome.</title>
        <authorList>
            <person name="Fu X."/>
        </authorList>
    </citation>
    <scope>NUCLEOTIDE SEQUENCE [LARGE SCALE GENOMIC DNA]</scope>
</reference>